<dbReference type="PIRSF" id="PIRSF016184">
    <property type="entry name" value="PhzC_PhzF"/>
    <property type="match status" value="1"/>
</dbReference>
<keyword evidence="3" id="KW-1185">Reference proteome</keyword>
<dbReference type="OrthoDB" id="105902at2157"/>
<reference evidence="2 3" key="1">
    <citation type="submission" date="2019-04" db="EMBL/GenBank/DDBJ databases">
        <title>Natronomonas sp. F20-122 a newhaloarchaeon isolated from a saline saltern of Isla Bacuta, Huelva, Spain.</title>
        <authorList>
            <person name="Duran-Viseras A."/>
            <person name="Sanchez-Porro C."/>
            <person name="Ventosa A."/>
        </authorList>
    </citation>
    <scope>NUCLEOTIDE SEQUENCE [LARGE SCALE GENOMIC DNA]</scope>
    <source>
        <strain evidence="2 3">F20-122</strain>
    </source>
</reference>
<accession>A0A4U5JAN1</accession>
<dbReference type="Gene3D" id="3.10.310.10">
    <property type="entry name" value="Diaminopimelate Epimerase, Chain A, domain 1"/>
    <property type="match status" value="2"/>
</dbReference>
<dbReference type="GO" id="GO:0005737">
    <property type="term" value="C:cytoplasm"/>
    <property type="evidence" value="ECO:0007669"/>
    <property type="project" value="TreeGrafter"/>
</dbReference>
<sequence>MDTRRTLLVDAFATEPLSGNPAGLVPDADGLSTEAMAAIARELHASETAFLLASDAADRRIRYFTPAGEIDRCWHATVATVAWLAEAGRIEDGTHTFETNVGTLETELDDETVWMDGEVVAVTRSDLGYDRVASALGADPATLEDIGADLPLAIASTGLRYLVVPMNFLQALSGLEPDLQAIEALSVELDVTGVYAFTFDTLDGDSTLHGRMFAPRAGIEEDPVTGTASGAVAAYLREFGAFDGEFPDEMTFEQGHFVDRPGRVRVRGETDPIAVGGRAVTALDGTIAVPAFEADEIIEA</sequence>
<dbReference type="NCBIfam" id="TIGR00654">
    <property type="entry name" value="PhzF_family"/>
    <property type="match status" value="1"/>
</dbReference>
<comment type="caution">
    <text evidence="2">The sequence shown here is derived from an EMBL/GenBank/DDBJ whole genome shotgun (WGS) entry which is preliminary data.</text>
</comment>
<dbReference type="PANTHER" id="PTHR13774">
    <property type="entry name" value="PHENAZINE BIOSYNTHESIS PROTEIN"/>
    <property type="match status" value="1"/>
</dbReference>
<dbReference type="GO" id="GO:0016853">
    <property type="term" value="F:isomerase activity"/>
    <property type="evidence" value="ECO:0007669"/>
    <property type="project" value="UniProtKB-KW"/>
</dbReference>
<evidence type="ECO:0000313" key="2">
    <source>
        <dbReference type="EMBL" id="TKR24567.1"/>
    </source>
</evidence>
<proteinExistence type="predicted"/>
<dbReference type="EMBL" id="QKNX01000008">
    <property type="protein sequence ID" value="TKR24567.1"/>
    <property type="molecule type" value="Genomic_DNA"/>
</dbReference>
<dbReference type="PANTHER" id="PTHR13774:SF39">
    <property type="entry name" value="BIOSYNTHESIS PROTEIN, PUTATIVE-RELATED"/>
    <property type="match status" value="1"/>
</dbReference>
<protein>
    <submittedName>
        <fullName evidence="2">PhzF family phenazine biosynthesis protein</fullName>
    </submittedName>
</protein>
<dbReference type="RefSeq" id="WP_137277489.1">
    <property type="nucleotide sequence ID" value="NZ_QKNX01000008.1"/>
</dbReference>
<dbReference type="SUPFAM" id="SSF54506">
    <property type="entry name" value="Diaminopimelate epimerase-like"/>
    <property type="match status" value="1"/>
</dbReference>
<evidence type="ECO:0000256" key="1">
    <source>
        <dbReference type="ARBA" id="ARBA00023235"/>
    </source>
</evidence>
<evidence type="ECO:0000313" key="3">
    <source>
        <dbReference type="Proteomes" id="UP000308037"/>
    </source>
</evidence>
<name>A0A4U5JAN1_9EURY</name>
<dbReference type="Pfam" id="PF02567">
    <property type="entry name" value="PhzC-PhzF"/>
    <property type="match status" value="1"/>
</dbReference>
<dbReference type="Proteomes" id="UP000308037">
    <property type="component" value="Unassembled WGS sequence"/>
</dbReference>
<dbReference type="InterPro" id="IPR003719">
    <property type="entry name" value="Phenazine_PhzF-like"/>
</dbReference>
<gene>
    <name evidence="2" type="ORF">DM868_14150</name>
</gene>
<keyword evidence="1" id="KW-0413">Isomerase</keyword>
<dbReference type="AlphaFoldDB" id="A0A4U5JAN1"/>
<organism evidence="2 3">
    <name type="scientific">Natronomonas salsuginis</name>
    <dbReference type="NCBI Taxonomy" id="2217661"/>
    <lineage>
        <taxon>Archaea</taxon>
        <taxon>Methanobacteriati</taxon>
        <taxon>Methanobacteriota</taxon>
        <taxon>Stenosarchaea group</taxon>
        <taxon>Halobacteria</taxon>
        <taxon>Halobacteriales</taxon>
        <taxon>Natronomonadaceae</taxon>
        <taxon>Natronomonas</taxon>
    </lineage>
</organism>